<dbReference type="KEGG" id="saqi:AXG55_02230"/>
<name>A0A1L4CXY9_9BACT</name>
<gene>
    <name evidence="1" type="ORF">AXG55_02230</name>
</gene>
<protein>
    <recommendedName>
        <fullName evidence="3">Type I-E CRISPR-associated protein Cse1/CasA</fullName>
    </recommendedName>
</protein>
<dbReference type="OrthoDB" id="9822290at2"/>
<keyword evidence="2" id="KW-1185">Reference proteome</keyword>
<accession>A0A1L4CXY9</accession>
<dbReference type="AlphaFoldDB" id="A0A1L4CXY9"/>
<dbReference type="RefSeq" id="WP_148696512.1">
    <property type="nucleotide sequence ID" value="NZ_CP017834.1"/>
</dbReference>
<dbReference type="STRING" id="1915309.AXG55_02230"/>
<reference evidence="1 2" key="1">
    <citation type="submission" date="2016-10" db="EMBL/GenBank/DDBJ databases">
        <title>Silvanigrella aquatica sp. nov., isolated from a freshwater lake located in the Black Forest, Germany, description of Silvanigrellaceae fam. nov., Silvanigrellales ord. nov., reclassification of the order Bdellovibrionales in the class Oligoflexia, reclassification of the families Bacteriovoracaceae and Halobacteriovoraceae in the new order Bacteriovoracales ord. nov., and reclassification of the family Pseudobacteriovoracaceae in the order Oligoflexiales.</title>
        <authorList>
            <person name="Hahn M.W."/>
            <person name="Schmidt J."/>
            <person name="Koll U."/>
            <person name="Rohde M."/>
            <person name="Verbag S."/>
            <person name="Pitt A."/>
            <person name="Nakai R."/>
            <person name="Naganuma T."/>
            <person name="Lang E."/>
        </authorList>
    </citation>
    <scope>NUCLEOTIDE SEQUENCE [LARGE SCALE GENOMIC DNA]</scope>
    <source>
        <strain evidence="1 2">MWH-Nonnen-W8red</strain>
    </source>
</reference>
<sequence length="502" mass="58971">MKEQIETNIYSKIPIIPVIQHNGEKRLVTLREFLINSIHYSDFCLSYCSERIAFNHFIILIGLAMCHKFNKFEFKNSEDFIENMVKYLDQYEQHFELAGPNYYFLQQNFNEKLMEKEIQSIAKLLPEVESGNNSNFFTKADDSSPRKYNLPEVFFALLQGHLIGYGGLGGGFKNDVYNFTDTFAAKPISIFIKKENLADSIFINVNINNIYNEKNEELKRIALTPIWECPDHGVEMLAKFKTLTGAEVYQKFGYERIIKIYWEYDSNNNQPYACFSKIAQGIKKDDDIEKYYLNVAITKTSKEEDIYLKPNQDKVLWRNLDNVLHRFSLIKKNSELTFLINETFELEALGLYSDKAKIFGSIRSLFKIPTDLIDEKNLNKLKKCIILVEKNQTYLYANFKDSLKKLPSNGEKEMAKEDIDAYLQHTSAFMEYWNFITLYFNSFFVFEKIVNNFEHFSEELEKKIREAKLRAADKFIQDFPHKSTKYKLMGMIYKGIHYVGTI</sequence>
<dbReference type="Proteomes" id="UP000184731">
    <property type="component" value="Chromosome"/>
</dbReference>
<evidence type="ECO:0000313" key="2">
    <source>
        <dbReference type="Proteomes" id="UP000184731"/>
    </source>
</evidence>
<dbReference type="Pfam" id="PF09481">
    <property type="entry name" value="CRISPR_Cse1"/>
    <property type="match status" value="1"/>
</dbReference>
<evidence type="ECO:0000313" key="1">
    <source>
        <dbReference type="EMBL" id="APJ02804.1"/>
    </source>
</evidence>
<dbReference type="EMBL" id="CP017834">
    <property type="protein sequence ID" value="APJ02804.1"/>
    <property type="molecule type" value="Genomic_DNA"/>
</dbReference>
<dbReference type="InterPro" id="IPR013381">
    <property type="entry name" value="CRISPR-assoc_prot_Cse1"/>
</dbReference>
<proteinExistence type="predicted"/>
<organism evidence="1 2">
    <name type="scientific">Silvanigrella aquatica</name>
    <dbReference type="NCBI Taxonomy" id="1915309"/>
    <lineage>
        <taxon>Bacteria</taxon>
        <taxon>Pseudomonadati</taxon>
        <taxon>Bdellovibrionota</taxon>
        <taxon>Oligoflexia</taxon>
        <taxon>Silvanigrellales</taxon>
        <taxon>Silvanigrellaceae</taxon>
        <taxon>Silvanigrella</taxon>
    </lineage>
</organism>
<evidence type="ECO:0008006" key="3">
    <source>
        <dbReference type="Google" id="ProtNLM"/>
    </source>
</evidence>